<feature type="repeat" description="ANK" evidence="3">
    <location>
        <begin position="1283"/>
        <end position="1315"/>
    </location>
</feature>
<keyword evidence="1" id="KW-0677">Repeat</keyword>
<keyword evidence="7" id="KW-1185">Reference proteome</keyword>
<dbReference type="PROSITE" id="PS50088">
    <property type="entry name" value="ANK_REPEAT"/>
    <property type="match status" value="9"/>
</dbReference>
<dbReference type="EMBL" id="CAJPDT010000070">
    <property type="protein sequence ID" value="CAF9933389.1"/>
    <property type="molecule type" value="Genomic_DNA"/>
</dbReference>
<feature type="repeat" description="ANK" evidence="3">
    <location>
        <begin position="761"/>
        <end position="793"/>
    </location>
</feature>
<keyword evidence="2 3" id="KW-0040">ANK repeat</keyword>
<dbReference type="Pfam" id="PF12796">
    <property type="entry name" value="Ank_2"/>
    <property type="match status" value="4"/>
</dbReference>
<evidence type="ECO:0000256" key="3">
    <source>
        <dbReference type="PROSITE-ProRule" id="PRU00023"/>
    </source>
</evidence>
<evidence type="ECO:0000313" key="6">
    <source>
        <dbReference type="EMBL" id="CAF9933389.1"/>
    </source>
</evidence>
<dbReference type="InterPro" id="IPR054471">
    <property type="entry name" value="GPIID_WHD"/>
</dbReference>
<dbReference type="OrthoDB" id="195446at2759"/>
<dbReference type="Proteomes" id="UP000664534">
    <property type="component" value="Unassembled WGS sequence"/>
</dbReference>
<dbReference type="SMART" id="SM00248">
    <property type="entry name" value="ANK"/>
    <property type="match status" value="15"/>
</dbReference>
<evidence type="ECO:0000259" key="5">
    <source>
        <dbReference type="Pfam" id="PF24883"/>
    </source>
</evidence>
<organism evidence="6 7">
    <name type="scientific">Imshaugia aleurites</name>
    <dbReference type="NCBI Taxonomy" id="172621"/>
    <lineage>
        <taxon>Eukaryota</taxon>
        <taxon>Fungi</taxon>
        <taxon>Dikarya</taxon>
        <taxon>Ascomycota</taxon>
        <taxon>Pezizomycotina</taxon>
        <taxon>Lecanoromycetes</taxon>
        <taxon>OSLEUM clade</taxon>
        <taxon>Lecanoromycetidae</taxon>
        <taxon>Lecanorales</taxon>
        <taxon>Lecanorineae</taxon>
        <taxon>Parmeliaceae</taxon>
        <taxon>Imshaugia</taxon>
    </lineage>
</organism>
<feature type="domain" description="Nephrocystin 3-like N-terminal" evidence="5">
    <location>
        <begin position="220"/>
        <end position="381"/>
    </location>
</feature>
<dbReference type="Pfam" id="PF24883">
    <property type="entry name" value="NPHP3_N"/>
    <property type="match status" value="1"/>
</dbReference>
<evidence type="ECO:0000256" key="1">
    <source>
        <dbReference type="ARBA" id="ARBA00022737"/>
    </source>
</evidence>
<dbReference type="InterPro" id="IPR036770">
    <property type="entry name" value="Ankyrin_rpt-contain_sf"/>
</dbReference>
<reference evidence="6" key="1">
    <citation type="submission" date="2021-03" db="EMBL/GenBank/DDBJ databases">
        <authorList>
            <person name="Tagirdzhanova G."/>
        </authorList>
    </citation>
    <scope>NUCLEOTIDE SEQUENCE</scope>
</reference>
<dbReference type="InterPro" id="IPR027417">
    <property type="entry name" value="P-loop_NTPase"/>
</dbReference>
<dbReference type="PRINTS" id="PR01415">
    <property type="entry name" value="ANKYRIN"/>
</dbReference>
<feature type="repeat" description="ANK" evidence="3">
    <location>
        <begin position="1112"/>
        <end position="1144"/>
    </location>
</feature>
<dbReference type="Pfam" id="PF22939">
    <property type="entry name" value="WHD_GPIID"/>
    <property type="match status" value="1"/>
</dbReference>
<dbReference type="SUPFAM" id="SSF52540">
    <property type="entry name" value="P-loop containing nucleoside triphosphate hydrolases"/>
    <property type="match status" value="1"/>
</dbReference>
<dbReference type="Gene3D" id="3.40.50.300">
    <property type="entry name" value="P-loop containing nucleotide triphosphate hydrolases"/>
    <property type="match status" value="1"/>
</dbReference>
<feature type="domain" description="GPI inositol-deacylase winged helix" evidence="4">
    <location>
        <begin position="492"/>
        <end position="568"/>
    </location>
</feature>
<name>A0A8H3G250_9LECA</name>
<feature type="repeat" description="ANK" evidence="3">
    <location>
        <begin position="728"/>
        <end position="760"/>
    </location>
</feature>
<feature type="repeat" description="ANK" evidence="3">
    <location>
        <begin position="794"/>
        <end position="820"/>
    </location>
</feature>
<feature type="repeat" description="ANK" evidence="3">
    <location>
        <begin position="1181"/>
        <end position="1213"/>
    </location>
</feature>
<dbReference type="SUPFAM" id="SSF48403">
    <property type="entry name" value="Ankyrin repeat"/>
    <property type="match status" value="2"/>
</dbReference>
<evidence type="ECO:0008006" key="8">
    <source>
        <dbReference type="Google" id="ProtNLM"/>
    </source>
</evidence>
<proteinExistence type="predicted"/>
<feature type="repeat" description="ANK" evidence="3">
    <location>
        <begin position="1215"/>
        <end position="1247"/>
    </location>
</feature>
<sequence>MSDPFSIAASAAGLVSLGLTVCSGLLDYYSVWIDQHSDVLAMCEALVSLKNIFTLLVQKLRHPLLDRRCVDQVTDSIVSCAIGVQTLQLKLDKIRNTKPGVRSHLQRAQYPFRQKTLGKLLETISELRSNLNLATSTLQLDVSTTSLNNLREVDTNIKKLIDDSQYSSSKILDGLSELHLGQKQEYLRALSLEERTTINWLSPLDHVSKHHDALNRRHKGTGQWFLESSEFRSWLDTGGSVLWCPGMPGAGKTILASTVFDYLHHTHSRERTGVAYVYCVYNGANHTASNLLGSLLQQLASHSVAVLEEIRSCHNRYASNGTRPDLNEIALLLRTQVEIFDEVFIVIDALDECSDLDQTRQNLLTRVRCLLPKARLMVTSRHSPSIEKMFKHDTRLEIRAQDQDVREFVKSQLEQRDELVDLLEDHEDVQSSIIATILKKTNGMFLLAALHMDSLAREDNIRDLKESLQRLPKDLEKTYDDALERIRHQDSRKLARAEQVLTLINCAKRPLQMSEMRQAISIRKGDTSLDLEALPKAESFISPCRGLVVVEDESQVVRLVHYTTDEYFKRRPDRYRSPEAHRYIAGVLVTYLSFTTFANFSIYKTIDDAMNERAEECKMSMTVPENDEKSEAVWASMERCLKDNVLVEYAAEYWGHHAREALTSPEDQSDLCLTTTSVQDSKADDLWDLKQLILEFLKKKHNIACANAVIYHVDRRLYCFDALTRGPYDVTNLHMAASIGIPYFVEHCLGQGADVDARDFMGMTALHKAAQYGHLEIVQLLLDSGASIALRDRMRRNALHWAVSANAVSVVQLLLQSGSDPGSERWDGNSTIRVAAVGGFDEIVQLLVGYEMNGLKRTHCIGDAMVEAAYNQHWGVVCLLLRAGTDWNISDNYITRALICASSEGHIMITKTLLEVGVDANSSLRIGGDALQSISQKQYSRPLLFSAVQNGHRGSVALLLENEADVNAPDSDGDTLMVCICRQSYRETSCVPTVQWLIENGADTAATDCDFNRTSLEWAVLQGDEELVRFLLQYESFSAARRNLMLYLARLYHAIKAKAHEAVDQLFRENTVRGLGSISEILLIYIPAAAGYEDIVRTFLQLRAAVDAKTPSGKTSLHLAAQAGHIAVVELLIDKAADINSRDSIGLTPLMEAASRGHSAMVQLLLDRGADIDAAPRQRTSASTAIALALQNSYMSIAKMLLERGANVDARYDQFGGTLLHLVFQDPRVWKIHLLLDNGADLEAEDIAGRTPLFVSVRRGPFDPKAVQALLERGANLEARDNYGHTALVEAARSGRLEAVQFLLERGADPHALPSAVTIENDWVYEEDFDKAVELVLEAQSKT</sequence>
<feature type="repeat" description="ANK" evidence="3">
    <location>
        <begin position="1145"/>
        <end position="1177"/>
    </location>
</feature>
<dbReference type="PANTHER" id="PTHR24198:SF165">
    <property type="entry name" value="ANKYRIN REPEAT-CONTAINING PROTEIN-RELATED"/>
    <property type="match status" value="1"/>
</dbReference>
<accession>A0A8H3G250</accession>
<dbReference type="Gene3D" id="1.25.40.20">
    <property type="entry name" value="Ankyrin repeat-containing domain"/>
    <property type="match status" value="4"/>
</dbReference>
<feature type="repeat" description="ANK" evidence="3">
    <location>
        <begin position="1248"/>
        <end position="1282"/>
    </location>
</feature>
<dbReference type="InterPro" id="IPR056884">
    <property type="entry name" value="NPHP3-like_N"/>
</dbReference>
<comment type="caution">
    <text evidence="6">The sequence shown here is derived from an EMBL/GenBank/DDBJ whole genome shotgun (WGS) entry which is preliminary data.</text>
</comment>
<dbReference type="PANTHER" id="PTHR24198">
    <property type="entry name" value="ANKYRIN REPEAT AND PROTEIN KINASE DOMAIN-CONTAINING PROTEIN"/>
    <property type="match status" value="1"/>
</dbReference>
<gene>
    <name evidence="6" type="ORF">IMSHALPRED_009336</name>
</gene>
<evidence type="ECO:0000313" key="7">
    <source>
        <dbReference type="Proteomes" id="UP000664534"/>
    </source>
</evidence>
<dbReference type="PROSITE" id="PS50297">
    <property type="entry name" value="ANK_REP_REGION"/>
    <property type="match status" value="7"/>
</dbReference>
<protein>
    <recommendedName>
        <fullName evidence="8">Ankyrin repeat protein</fullName>
    </recommendedName>
</protein>
<evidence type="ECO:0000256" key="2">
    <source>
        <dbReference type="ARBA" id="ARBA00023043"/>
    </source>
</evidence>
<evidence type="ECO:0000259" key="4">
    <source>
        <dbReference type="Pfam" id="PF22939"/>
    </source>
</evidence>
<dbReference type="InterPro" id="IPR002110">
    <property type="entry name" value="Ankyrin_rpt"/>
</dbReference>